<organism evidence="6 7">
    <name type="scientific">Durusdinium trenchii</name>
    <dbReference type="NCBI Taxonomy" id="1381693"/>
    <lineage>
        <taxon>Eukaryota</taxon>
        <taxon>Sar</taxon>
        <taxon>Alveolata</taxon>
        <taxon>Dinophyceae</taxon>
        <taxon>Suessiales</taxon>
        <taxon>Symbiodiniaceae</taxon>
        <taxon>Durusdinium</taxon>
    </lineage>
</organism>
<proteinExistence type="inferred from homology"/>
<protein>
    <submittedName>
        <fullName evidence="6">Uncharacterized protein</fullName>
    </submittedName>
</protein>
<dbReference type="PANTHER" id="PTHR21346:SF10">
    <property type="entry name" value="TRANSMEMBRANE PROTEIN"/>
    <property type="match status" value="1"/>
</dbReference>
<accession>A0ABP0LWM9</accession>
<evidence type="ECO:0000256" key="4">
    <source>
        <dbReference type="ARBA" id="ARBA00022989"/>
    </source>
</evidence>
<evidence type="ECO:0000313" key="7">
    <source>
        <dbReference type="Proteomes" id="UP001642484"/>
    </source>
</evidence>
<dbReference type="PANTHER" id="PTHR21346">
    <property type="entry name" value="FUN14 DOMAIN CONTAINING"/>
    <property type="match status" value="1"/>
</dbReference>
<dbReference type="InterPro" id="IPR007014">
    <property type="entry name" value="FUN14"/>
</dbReference>
<keyword evidence="5" id="KW-0472">Membrane</keyword>
<evidence type="ECO:0000313" key="6">
    <source>
        <dbReference type="EMBL" id="CAK9043619.1"/>
    </source>
</evidence>
<dbReference type="Pfam" id="PF04930">
    <property type="entry name" value="FUN14"/>
    <property type="match status" value="1"/>
</dbReference>
<comment type="subcellular location">
    <subcellularLocation>
        <location evidence="1">Membrane</location>
    </subcellularLocation>
</comment>
<evidence type="ECO:0000256" key="5">
    <source>
        <dbReference type="ARBA" id="ARBA00023136"/>
    </source>
</evidence>
<sequence length="177" mass="18695">MQLSAAQAPRIRCFRRLTCAPKHMILRLAARSGARWAAVTSTVALHRPDAPARCDGLPFKLPTSVEELVPFGQTVSVGGLMGVCSGFALKKVGKLAAGLFGGLFCLQQALAYQGYVTVNWSKVEKDLTEVLDVNKDGKLDAGDVNEGYTKVLKVLQSNTAGLSGGFAGGFLLGVRLG</sequence>
<dbReference type="InterPro" id="IPR018247">
    <property type="entry name" value="EF_Hand_1_Ca_BS"/>
</dbReference>
<evidence type="ECO:0000256" key="1">
    <source>
        <dbReference type="ARBA" id="ARBA00004370"/>
    </source>
</evidence>
<dbReference type="Proteomes" id="UP001642484">
    <property type="component" value="Unassembled WGS sequence"/>
</dbReference>
<gene>
    <name evidence="6" type="ORF">CCMP2556_LOCUS23075</name>
</gene>
<dbReference type="PROSITE" id="PS00018">
    <property type="entry name" value="EF_HAND_1"/>
    <property type="match status" value="1"/>
</dbReference>
<keyword evidence="7" id="KW-1185">Reference proteome</keyword>
<reference evidence="6 7" key="1">
    <citation type="submission" date="2024-02" db="EMBL/GenBank/DDBJ databases">
        <authorList>
            <person name="Chen Y."/>
            <person name="Shah S."/>
            <person name="Dougan E. K."/>
            <person name="Thang M."/>
            <person name="Chan C."/>
        </authorList>
    </citation>
    <scope>NUCLEOTIDE SEQUENCE [LARGE SCALE GENOMIC DNA]</scope>
</reference>
<comment type="caution">
    <text evidence="6">The sequence shown here is derived from an EMBL/GenBank/DDBJ whole genome shotgun (WGS) entry which is preliminary data.</text>
</comment>
<comment type="similarity">
    <text evidence="2">Belongs to the FUN14 family.</text>
</comment>
<evidence type="ECO:0000256" key="2">
    <source>
        <dbReference type="ARBA" id="ARBA00009160"/>
    </source>
</evidence>
<evidence type="ECO:0000256" key="3">
    <source>
        <dbReference type="ARBA" id="ARBA00022692"/>
    </source>
</evidence>
<keyword evidence="4" id="KW-1133">Transmembrane helix</keyword>
<name>A0ABP0LWM9_9DINO</name>
<keyword evidence="3" id="KW-0812">Transmembrane</keyword>
<dbReference type="EMBL" id="CAXAMN010014525">
    <property type="protein sequence ID" value="CAK9043619.1"/>
    <property type="molecule type" value="Genomic_DNA"/>
</dbReference>